<dbReference type="STRING" id="112090.W4FK48"/>
<dbReference type="InterPro" id="IPR036397">
    <property type="entry name" value="RNaseH_sf"/>
</dbReference>
<sequence length="202" mass="23369">MDVVEAAVKSVPPHLRKTFAMLAASSGNPSTTDWRVLQTKKLQCQSRRLKPMVTERHKADRVEFVRLFVHAASNVQMRWDDMLDRVHIDEKWFYLTLVNPRYYLWHDEAVPVRKRSSKRHIIKVMFLTAEARPRFEDALRKMWDGKIGMWPFVSVVPAQRKSKNRERGTPVAVTGVSAGACDLDDQEDVARSTQSTDLHPTR</sequence>
<dbReference type="PANTHER" id="PTHR47169:SF4">
    <property type="entry name" value="TRANSPOSASE TC1-LIKE DOMAIN-CONTAINING PROTEIN"/>
    <property type="match status" value="1"/>
</dbReference>
<dbReference type="VEuPathDB" id="FungiDB:H257_16012"/>
<organism evidence="1">
    <name type="scientific">Aphanomyces astaci</name>
    <name type="common">Crayfish plague agent</name>
    <dbReference type="NCBI Taxonomy" id="112090"/>
    <lineage>
        <taxon>Eukaryota</taxon>
        <taxon>Sar</taxon>
        <taxon>Stramenopiles</taxon>
        <taxon>Oomycota</taxon>
        <taxon>Saprolegniomycetes</taxon>
        <taxon>Saprolegniales</taxon>
        <taxon>Verrucalvaceae</taxon>
        <taxon>Aphanomyces</taxon>
    </lineage>
</organism>
<proteinExistence type="predicted"/>
<name>W4FK48_APHAT</name>
<evidence type="ECO:0000313" key="1">
    <source>
        <dbReference type="EMBL" id="ETV67887.1"/>
    </source>
</evidence>
<protein>
    <submittedName>
        <fullName evidence="1">Uncharacterized protein</fullName>
    </submittedName>
</protein>
<reference evidence="1" key="1">
    <citation type="submission" date="2013-12" db="EMBL/GenBank/DDBJ databases">
        <title>The Genome Sequence of Aphanomyces astaci APO3.</title>
        <authorList>
            <consortium name="The Broad Institute Genomics Platform"/>
            <person name="Russ C."/>
            <person name="Tyler B."/>
            <person name="van West P."/>
            <person name="Dieguez-Uribeondo J."/>
            <person name="Young S.K."/>
            <person name="Zeng Q."/>
            <person name="Gargeya S."/>
            <person name="Fitzgerald M."/>
            <person name="Abouelleil A."/>
            <person name="Alvarado L."/>
            <person name="Chapman S.B."/>
            <person name="Gainer-Dewar J."/>
            <person name="Goldberg J."/>
            <person name="Griggs A."/>
            <person name="Gujja S."/>
            <person name="Hansen M."/>
            <person name="Howarth C."/>
            <person name="Imamovic A."/>
            <person name="Ireland A."/>
            <person name="Larimer J."/>
            <person name="McCowan C."/>
            <person name="Murphy C."/>
            <person name="Pearson M."/>
            <person name="Poon T.W."/>
            <person name="Priest M."/>
            <person name="Roberts A."/>
            <person name="Saif S."/>
            <person name="Shea T."/>
            <person name="Sykes S."/>
            <person name="Wortman J."/>
            <person name="Nusbaum C."/>
            <person name="Birren B."/>
        </authorList>
    </citation>
    <scope>NUCLEOTIDE SEQUENCE [LARGE SCALE GENOMIC DNA]</scope>
    <source>
        <strain evidence="1">APO3</strain>
    </source>
</reference>
<dbReference type="Gene3D" id="3.30.420.10">
    <property type="entry name" value="Ribonuclease H-like superfamily/Ribonuclease H"/>
    <property type="match status" value="1"/>
</dbReference>
<dbReference type="RefSeq" id="XP_009842632.1">
    <property type="nucleotide sequence ID" value="XM_009844330.1"/>
</dbReference>
<dbReference type="EMBL" id="KI913191">
    <property type="protein sequence ID" value="ETV67887.1"/>
    <property type="molecule type" value="Genomic_DNA"/>
</dbReference>
<accession>W4FK48</accession>
<dbReference type="GO" id="GO:0003676">
    <property type="term" value="F:nucleic acid binding"/>
    <property type="evidence" value="ECO:0007669"/>
    <property type="project" value="InterPro"/>
</dbReference>
<gene>
    <name evidence="1" type="ORF">H257_16012</name>
</gene>
<dbReference type="OrthoDB" id="123968at2759"/>
<dbReference type="GeneID" id="20818008"/>
<dbReference type="PANTHER" id="PTHR47169">
    <property type="entry name" value="OS01G0541250 PROTEIN"/>
    <property type="match status" value="1"/>
</dbReference>
<dbReference type="AlphaFoldDB" id="W4FK48"/>